<dbReference type="SUPFAM" id="SSF109998">
    <property type="entry name" value="Triger factor/SurA peptide-binding domain-like"/>
    <property type="match status" value="1"/>
</dbReference>
<evidence type="ECO:0000256" key="12">
    <source>
        <dbReference type="SAM" id="Phobius"/>
    </source>
</evidence>
<accession>A0A1X9NEF9</accession>
<dbReference type="PROSITE" id="PS50198">
    <property type="entry name" value="PPIC_PPIASE_2"/>
    <property type="match status" value="1"/>
</dbReference>
<feature type="domain" description="PpiC" evidence="13">
    <location>
        <begin position="263"/>
        <end position="362"/>
    </location>
</feature>
<dbReference type="Gene3D" id="1.10.4030.10">
    <property type="entry name" value="Porin chaperone SurA, peptide-binding domain"/>
    <property type="match status" value="1"/>
</dbReference>
<dbReference type="Pfam" id="PF13624">
    <property type="entry name" value="SurA_N_3"/>
    <property type="match status" value="1"/>
</dbReference>
<evidence type="ECO:0000259" key="13">
    <source>
        <dbReference type="PROSITE" id="PS50198"/>
    </source>
</evidence>
<keyword evidence="11" id="KW-0413">Isomerase</keyword>
<evidence type="ECO:0000313" key="14">
    <source>
        <dbReference type="EMBL" id="ARN75551.1"/>
    </source>
</evidence>
<dbReference type="InterPro" id="IPR046357">
    <property type="entry name" value="PPIase_dom_sf"/>
</dbReference>
<dbReference type="InterPro" id="IPR000297">
    <property type="entry name" value="PPIase_PpiC"/>
</dbReference>
<reference evidence="14 15" key="1">
    <citation type="submission" date="2016-11" db="EMBL/GenBank/DDBJ databases">
        <title>Trade-off between light-utilization and light-protection in marine flavobacteria.</title>
        <authorList>
            <person name="Kumagai Y."/>
        </authorList>
    </citation>
    <scope>NUCLEOTIDE SEQUENCE [LARGE SCALE GENOMIC DNA]</scope>
    <source>
        <strain evidence="14 15">NBRC 107125</strain>
    </source>
</reference>
<comment type="subcellular location">
    <subcellularLocation>
        <location evidence="1">Cell inner membrane</location>
        <topology evidence="1">Single-pass type II membrane protein</topology>
        <orientation evidence="1">Periplasmic side</orientation>
    </subcellularLocation>
</comment>
<evidence type="ECO:0000256" key="8">
    <source>
        <dbReference type="ARBA" id="ARBA00038408"/>
    </source>
</evidence>
<keyword evidence="7" id="KW-0143">Chaperone</keyword>
<dbReference type="EMBL" id="CP019343">
    <property type="protein sequence ID" value="ARN75551.1"/>
    <property type="molecule type" value="Genomic_DNA"/>
</dbReference>
<dbReference type="Pfam" id="PF13616">
    <property type="entry name" value="Rotamase_3"/>
    <property type="match status" value="1"/>
</dbReference>
<evidence type="ECO:0000256" key="2">
    <source>
        <dbReference type="ARBA" id="ARBA00022475"/>
    </source>
</evidence>
<keyword evidence="5 12" id="KW-1133">Transmembrane helix</keyword>
<keyword evidence="15" id="KW-1185">Reference proteome</keyword>
<evidence type="ECO:0000256" key="4">
    <source>
        <dbReference type="ARBA" id="ARBA00022692"/>
    </source>
</evidence>
<keyword evidence="6 12" id="KW-0472">Membrane</keyword>
<comment type="similarity">
    <text evidence="8">Belongs to the PpiD chaperone family.</text>
</comment>
<dbReference type="GO" id="GO:0005886">
    <property type="term" value="C:plasma membrane"/>
    <property type="evidence" value="ECO:0007669"/>
    <property type="project" value="UniProtKB-SubCell"/>
</dbReference>
<dbReference type="PANTHER" id="PTHR47529">
    <property type="entry name" value="PEPTIDYL-PROLYL CIS-TRANS ISOMERASE D"/>
    <property type="match status" value="1"/>
</dbReference>
<dbReference type="GO" id="GO:0003755">
    <property type="term" value="F:peptidyl-prolyl cis-trans isomerase activity"/>
    <property type="evidence" value="ECO:0007669"/>
    <property type="project" value="UniProtKB-KW"/>
</dbReference>
<gene>
    <name evidence="14" type="ORF">BST96_16415</name>
</gene>
<evidence type="ECO:0000256" key="9">
    <source>
        <dbReference type="ARBA" id="ARBA00040743"/>
    </source>
</evidence>
<evidence type="ECO:0000256" key="5">
    <source>
        <dbReference type="ARBA" id="ARBA00022989"/>
    </source>
</evidence>
<dbReference type="InterPro" id="IPR027304">
    <property type="entry name" value="Trigger_fact/SurA_dom_sf"/>
</dbReference>
<evidence type="ECO:0000256" key="7">
    <source>
        <dbReference type="ARBA" id="ARBA00023186"/>
    </source>
</evidence>
<dbReference type="Gene3D" id="3.10.50.40">
    <property type="match status" value="1"/>
</dbReference>
<sequence>MLQNIRDNSQGLVAKFIIGLIIIPFALFGIDSLVGGGGPIKAATVNGEDITAQELDQALNLERRRLLNRMGENADPSVLTDQLLRGPVLERLIQQRLLMQAAADESVVVSPAAIDQAIVSMSQFQENGQFSPQLYQNVLRSNGYTSAYFKELMSSDMANNQLNAGIAGSAFVTNAELAQVAAIVGQQRSFRYFILPKAKVAAQVTIDDEQVQAYYEANIDSFQSDDQVKLEYIELKQQDFFKPVADEELQLAYEQDMESFAADEERRVSHILVEISDDRDESEARVRADSLVAKLANGDAFEELATEFSDDRGSARNAGDLGYTQGDTFPAEFEQALAELELGQVSAPVLTDAGYHLIKATEIKQADKPSFEDRKPVLAQRLQLAAAEADFIKAVEDLRDLVFNSEGLSSPAKELSLTVSQSGLISRSSATGILANSQVLAAAYSTDVLEDGNNSEVIEIASDQFIVVNVLEHQPPAAKPLADVKATIVDSLAASQSTELALQLAQESIAALASGSSLQEVAKAGGYEWQVQQNVNRNNSSVDRSLMSAVFALPAAAGDAVVTEAISLSNGDVAVVQLEEVENGDWAQFSIAEQRGLKTELERNSSTRSMTDFINLLRDNAEITIL</sequence>
<keyword evidence="11" id="KW-0697">Rotamase</keyword>
<dbReference type="Proteomes" id="UP000193450">
    <property type="component" value="Chromosome"/>
</dbReference>
<evidence type="ECO:0000256" key="3">
    <source>
        <dbReference type="ARBA" id="ARBA00022519"/>
    </source>
</evidence>
<keyword evidence="4 12" id="KW-0812">Transmembrane</keyword>
<evidence type="ECO:0000256" key="1">
    <source>
        <dbReference type="ARBA" id="ARBA00004382"/>
    </source>
</evidence>
<dbReference type="SUPFAM" id="SSF54534">
    <property type="entry name" value="FKBP-like"/>
    <property type="match status" value="1"/>
</dbReference>
<dbReference type="OrthoDB" id="9812372at2"/>
<dbReference type="InterPro" id="IPR052029">
    <property type="entry name" value="PpiD_chaperone"/>
</dbReference>
<dbReference type="RefSeq" id="WP_085759731.1">
    <property type="nucleotide sequence ID" value="NZ_CP019343.1"/>
</dbReference>
<evidence type="ECO:0000256" key="10">
    <source>
        <dbReference type="ARBA" id="ARBA00042775"/>
    </source>
</evidence>
<feature type="transmembrane region" description="Helical" evidence="12">
    <location>
        <begin position="12"/>
        <end position="30"/>
    </location>
</feature>
<dbReference type="AlphaFoldDB" id="A0A1X9NEF9"/>
<evidence type="ECO:0000256" key="6">
    <source>
        <dbReference type="ARBA" id="ARBA00023136"/>
    </source>
</evidence>
<name>A0A1X9NEF9_9GAMM</name>
<evidence type="ECO:0000313" key="15">
    <source>
        <dbReference type="Proteomes" id="UP000193450"/>
    </source>
</evidence>
<keyword evidence="3" id="KW-0997">Cell inner membrane</keyword>
<protein>
    <recommendedName>
        <fullName evidence="9">Periplasmic chaperone PpiD</fullName>
    </recommendedName>
    <alternativeName>
        <fullName evidence="10">Periplasmic folding chaperone</fullName>
    </alternativeName>
</protein>
<organism evidence="14 15">
    <name type="scientific">Oceanicoccus sagamiensis</name>
    <dbReference type="NCBI Taxonomy" id="716816"/>
    <lineage>
        <taxon>Bacteria</taxon>
        <taxon>Pseudomonadati</taxon>
        <taxon>Pseudomonadota</taxon>
        <taxon>Gammaproteobacteria</taxon>
        <taxon>Cellvibrionales</taxon>
        <taxon>Spongiibacteraceae</taxon>
        <taxon>Oceanicoccus</taxon>
    </lineage>
</organism>
<evidence type="ECO:0000256" key="11">
    <source>
        <dbReference type="PROSITE-ProRule" id="PRU00278"/>
    </source>
</evidence>
<dbReference type="PANTHER" id="PTHR47529:SF1">
    <property type="entry name" value="PERIPLASMIC CHAPERONE PPID"/>
    <property type="match status" value="1"/>
</dbReference>
<dbReference type="KEGG" id="osg:BST96_16415"/>
<keyword evidence="2" id="KW-1003">Cell membrane</keyword>
<proteinExistence type="inferred from homology"/>
<dbReference type="STRING" id="716816.BST96_16415"/>